<feature type="compositionally biased region" description="Polar residues" evidence="1">
    <location>
        <begin position="319"/>
        <end position="328"/>
    </location>
</feature>
<dbReference type="PATRIC" id="fig|1286094.4.peg.2896"/>
<feature type="region of interest" description="Disordered" evidence="1">
    <location>
        <begin position="196"/>
        <end position="405"/>
    </location>
</feature>
<feature type="compositionally biased region" description="Low complexity" evidence="1">
    <location>
        <begin position="486"/>
        <end position="500"/>
    </location>
</feature>
<evidence type="ECO:0000313" key="3">
    <source>
        <dbReference type="Proteomes" id="UP000014629"/>
    </source>
</evidence>
<proteinExistence type="predicted"/>
<name>S3ZKC3_9ACTN</name>
<gene>
    <name evidence="2" type="ORF">STRAU_2926</name>
</gene>
<feature type="compositionally biased region" description="Basic residues" evidence="1">
    <location>
        <begin position="377"/>
        <end position="397"/>
    </location>
</feature>
<feature type="region of interest" description="Disordered" evidence="1">
    <location>
        <begin position="65"/>
        <end position="87"/>
    </location>
</feature>
<dbReference type="Proteomes" id="UP000014629">
    <property type="component" value="Unassembled WGS sequence"/>
</dbReference>
<feature type="compositionally biased region" description="Pro residues" evidence="1">
    <location>
        <begin position="352"/>
        <end position="361"/>
    </location>
</feature>
<feature type="compositionally biased region" description="Basic residues" evidence="1">
    <location>
        <begin position="213"/>
        <end position="229"/>
    </location>
</feature>
<feature type="region of interest" description="Disordered" evidence="1">
    <location>
        <begin position="479"/>
        <end position="504"/>
    </location>
</feature>
<reference evidence="2 3" key="1">
    <citation type="submission" date="2013-02" db="EMBL/GenBank/DDBJ databases">
        <title>Draft Genome Sequence of Streptomyces aurantiacus, Which Produces Setomimycin.</title>
        <authorList>
            <person name="Gruening B.A."/>
            <person name="Praeg A."/>
            <person name="Erxleben A."/>
            <person name="Guenther S."/>
            <person name="Mueller M."/>
        </authorList>
    </citation>
    <scope>NUCLEOTIDE SEQUENCE [LARGE SCALE GENOMIC DNA]</scope>
    <source>
        <strain evidence="2 3">JA 4570</strain>
    </source>
</reference>
<accession>S3ZKC3</accession>
<dbReference type="AlphaFoldDB" id="S3ZKC3"/>
<feature type="compositionally biased region" description="Low complexity" evidence="1">
    <location>
        <begin position="262"/>
        <end position="280"/>
    </location>
</feature>
<feature type="region of interest" description="Disordered" evidence="1">
    <location>
        <begin position="133"/>
        <end position="162"/>
    </location>
</feature>
<organism evidence="2 3">
    <name type="scientific">Streptomyces aurantiacus JA 4570</name>
    <dbReference type="NCBI Taxonomy" id="1286094"/>
    <lineage>
        <taxon>Bacteria</taxon>
        <taxon>Bacillati</taxon>
        <taxon>Actinomycetota</taxon>
        <taxon>Actinomycetes</taxon>
        <taxon>Kitasatosporales</taxon>
        <taxon>Streptomycetaceae</taxon>
        <taxon>Streptomyces</taxon>
        <taxon>Streptomyces aurantiacus group</taxon>
    </lineage>
</organism>
<evidence type="ECO:0000256" key="1">
    <source>
        <dbReference type="SAM" id="MobiDB-lite"/>
    </source>
</evidence>
<comment type="caution">
    <text evidence="2">The sequence shown here is derived from an EMBL/GenBank/DDBJ whole genome shotgun (WGS) entry which is preliminary data.</text>
</comment>
<sequence>MGLPLGRATLRGHAAPGALKSGLHTRGYVHRGTDLRLSRVRGTDVRGPALRAIRLPGRAVRDTGLGSARVHGTRPDRGALDRNTSTSTRGLRQATLRTGRAVRHITLRHTHLLGPAGRAAVRVAVGLRRRQREHAPAGSLFRGGTLPGGGQRTPGPPATGTRRLHAVTTGPEGTARLRAAGSRLARPRRQRQRLLLATAPGPPSGRHGDLRRPRPALRRNALRRHRLAERRRPGGVLGRRHHGTLGRTRPPAPPTTPRRADGPAADRTARGTSTSTRSTRVGPGACRPLGHGPPPAPPGTAGARTGNLHGTGVIGSGTALGTTRSAGNGTLRGHAPAVPRNRTVQEGVHRGPPSPSAPTPGAPGGTRRRTGPLSGHQRARTSSLRRHRRTDRGRRSTARTVPDGDLKDVRAAVHARHLVRLQHTTVRLDDAPHDRHVHRVSPAVRTAHLDAYDLAALGGGHDHGRVDVRALAAGRARGARNRGPRARVAGGVDSGDVGDQMGQGGGEAVRVHLDLDRRRVHGELGAPGADQFDGTVDTGGDDGVEQHGRTRQLLGAGFEALVAQDVVDERRHARVPGRQMVQHLVGLGPELARVVGGERGQFTAQLVERSAQRLVEDGDELAVPGGERLVPLLFAVGQLFVAVLLALGEGGVPLLLGGEFLLAQFRGGAQLLLALLGGGPQFLGVPGERVLVLLGEGVVGPPVGEGHDGADELVAVAHGGGGQVDGDLLAALGPQDLPAHAVLAAGAQGVRERGLLVREGLAVGARVQDERVQFLPAEVAGPEAEYLGGGRIDEDHAPVGVRPDDALRGGPQDHLGLPLRTRQLGLGVERARQIADDDHQHLVAAVAAVPAVAAEALVVRVPAVLEVGAGDLDGELAAVRAAGDHPLRLGTPLFVRRVRAAHGAGDQPGVELRQQIEESAPHERGAGRLEGLERDGIRVHDRPVGVDQHQRVRERVEYGCEASSASGWPAAHDDASSLITAPCRPTGPSCPAARGVSREGVYGEWLRARRRMRGRSHAEVVSLQ</sequence>
<keyword evidence="3" id="KW-1185">Reference proteome</keyword>
<dbReference type="EMBL" id="AOPZ01000122">
    <property type="protein sequence ID" value="EPH44011.1"/>
    <property type="molecule type" value="Genomic_DNA"/>
</dbReference>
<evidence type="ECO:0000313" key="2">
    <source>
        <dbReference type="EMBL" id="EPH44011.1"/>
    </source>
</evidence>
<protein>
    <submittedName>
        <fullName evidence="2">Uncharacterized protein</fullName>
    </submittedName>
</protein>